<dbReference type="EMBL" id="SSTG01000023">
    <property type="protein sequence ID" value="THG54308.1"/>
    <property type="molecule type" value="Genomic_DNA"/>
</dbReference>
<accession>A0AC61S6Y3</accession>
<organism evidence="1 2">
    <name type="scientific">Muribaculum caecicola</name>
    <dbReference type="NCBI Taxonomy" id="3038144"/>
    <lineage>
        <taxon>Bacteria</taxon>
        <taxon>Pseudomonadati</taxon>
        <taxon>Bacteroidota</taxon>
        <taxon>Bacteroidia</taxon>
        <taxon>Bacteroidales</taxon>
        <taxon>Muribaculaceae</taxon>
        <taxon>Muribaculum</taxon>
    </lineage>
</organism>
<dbReference type="Proteomes" id="UP000305401">
    <property type="component" value="Unassembled WGS sequence"/>
</dbReference>
<name>A0AC61S6Y3_9BACT</name>
<reference evidence="1" key="1">
    <citation type="submission" date="2019-04" db="EMBL/GenBank/DDBJ databases">
        <title>Microbes associate with the intestines of laboratory mice.</title>
        <authorList>
            <person name="Navarre W."/>
            <person name="Wong E."/>
            <person name="Huang K.C."/>
            <person name="Tropini C."/>
            <person name="Ng K."/>
            <person name="Yu B."/>
        </authorList>
    </citation>
    <scope>NUCLEOTIDE SEQUENCE</scope>
    <source>
        <strain evidence="1">NM86_A22</strain>
    </source>
</reference>
<keyword evidence="2" id="KW-1185">Reference proteome</keyword>
<comment type="caution">
    <text evidence="1">The sequence shown here is derived from an EMBL/GenBank/DDBJ whole genome shotgun (WGS) entry which is preliminary data.</text>
</comment>
<sequence length="318" mass="35964">MQLKPTLTKLVIPAALILSATSFATAQELRRPAQHNANHENLLAMQKSVSSEIKLQETLDYMDGIFREEEMPENDLYETYKNDQTVNPYRNLEVPATANIDVSDFCMPTMGYVTSPYGYRRRFRRFHKGIDLKVQIGDTIRAAFSGYVRLTKFERRGYGYYVILTHNDGFETIYGHLSKFLVEPGEFVKAGTPIALGGNTGRSTGPHLHFETRYMGCAINPSAIFDFENKTTHTDVYTFNKDNYTKARNYSPRQTVSSKKSKATASSAKRGTVGTYKVRKGDTLDKIARRNGTTVAKLRRLNGIENDKLSIGQKIKLK</sequence>
<evidence type="ECO:0000313" key="1">
    <source>
        <dbReference type="EMBL" id="THG54308.1"/>
    </source>
</evidence>
<evidence type="ECO:0000313" key="2">
    <source>
        <dbReference type="Proteomes" id="UP000305401"/>
    </source>
</evidence>
<gene>
    <name evidence="1" type="ORF">E5990_03375</name>
</gene>
<proteinExistence type="predicted"/>
<protein>
    <submittedName>
        <fullName evidence="1">LysM peptidoglycan-binding domain-containing protein</fullName>
    </submittedName>
</protein>